<dbReference type="AlphaFoldDB" id="A0A835WRV1"/>
<dbReference type="Gene3D" id="1.10.510.10">
    <property type="entry name" value="Transferase(Phosphotransferase) domain 1"/>
    <property type="match status" value="1"/>
</dbReference>
<feature type="compositionally biased region" description="Low complexity" evidence="1">
    <location>
        <begin position="47"/>
        <end position="62"/>
    </location>
</feature>
<dbReference type="OrthoDB" id="552636at2759"/>
<evidence type="ECO:0000259" key="2">
    <source>
        <dbReference type="PROSITE" id="PS50011"/>
    </source>
</evidence>
<dbReference type="GO" id="GO:0004672">
    <property type="term" value="F:protein kinase activity"/>
    <property type="evidence" value="ECO:0007669"/>
    <property type="project" value="InterPro"/>
</dbReference>
<dbReference type="PANTHER" id="PTHR37171:SF1">
    <property type="entry name" value="SERINE_THREONINE-PROTEIN KINASE YRZF-RELATED"/>
    <property type="match status" value="1"/>
</dbReference>
<dbReference type="InterPro" id="IPR000719">
    <property type="entry name" value="Prot_kinase_dom"/>
</dbReference>
<dbReference type="GO" id="GO:0005524">
    <property type="term" value="F:ATP binding"/>
    <property type="evidence" value="ECO:0007669"/>
    <property type="project" value="InterPro"/>
</dbReference>
<dbReference type="Gene3D" id="3.30.200.20">
    <property type="entry name" value="Phosphorylase Kinase, domain 1"/>
    <property type="match status" value="1"/>
</dbReference>
<feature type="compositionally biased region" description="Low complexity" evidence="1">
    <location>
        <begin position="28"/>
        <end position="38"/>
    </location>
</feature>
<feature type="compositionally biased region" description="Pro residues" evidence="1">
    <location>
        <begin position="344"/>
        <end position="358"/>
    </location>
</feature>
<dbReference type="SUPFAM" id="SSF56112">
    <property type="entry name" value="Protein kinase-like (PK-like)"/>
    <property type="match status" value="1"/>
</dbReference>
<dbReference type="InterPro" id="IPR052396">
    <property type="entry name" value="Meiotic_Drive_Suppr_Kinase"/>
</dbReference>
<dbReference type="EMBL" id="JAEHOD010000005">
    <property type="protein sequence ID" value="KAG2452471.1"/>
    <property type="molecule type" value="Genomic_DNA"/>
</dbReference>
<reference evidence="3" key="1">
    <citation type="journal article" date="2020" name="bioRxiv">
        <title>Comparative genomics of Chlamydomonas.</title>
        <authorList>
            <person name="Craig R.J."/>
            <person name="Hasan A.R."/>
            <person name="Ness R.W."/>
            <person name="Keightley P.D."/>
        </authorList>
    </citation>
    <scope>NUCLEOTIDE SEQUENCE</scope>
    <source>
        <strain evidence="3">CCAP 11/173</strain>
    </source>
</reference>
<feature type="compositionally biased region" description="Gly residues" evidence="1">
    <location>
        <begin position="274"/>
        <end position="288"/>
    </location>
</feature>
<feature type="region of interest" description="Disordered" evidence="1">
    <location>
        <begin position="331"/>
        <end position="373"/>
    </location>
</feature>
<accession>A0A835WRV1</accession>
<name>A0A835WRV1_9CHLO</name>
<dbReference type="Proteomes" id="UP000613740">
    <property type="component" value="Unassembled WGS sequence"/>
</dbReference>
<evidence type="ECO:0000313" key="4">
    <source>
        <dbReference type="Proteomes" id="UP000613740"/>
    </source>
</evidence>
<feature type="region of interest" description="Disordered" evidence="1">
    <location>
        <begin position="581"/>
        <end position="600"/>
    </location>
</feature>
<protein>
    <recommendedName>
        <fullName evidence="2">Protein kinase domain-containing protein</fullName>
    </recommendedName>
</protein>
<feature type="region of interest" description="Disordered" evidence="1">
    <location>
        <begin position="208"/>
        <end position="291"/>
    </location>
</feature>
<feature type="compositionally biased region" description="Low complexity" evidence="1">
    <location>
        <begin position="257"/>
        <end position="273"/>
    </location>
</feature>
<sequence>MEKATSVLLRSLALERWTKVVASSAVDGGVVEQQQQQQEQRRWRRTGGNSNASSGAGHAASSSGGGSYRLDHVLVLQEVPGRSGKRTPVAAIEVKHIPVLTQGAREPECFMPISLVDAFNNPGHPLHQRAKHIIGQVYMYLVTLGLRHGAITCWNVTWLVCLDHWDRRVMRVSQAFLASDTAPTVLRALSWLQLEALRFVTSALQQQRQQQQAGTAPPGAAPGGSEGRDGSHSSGSGAGGAAGGGDRRGAQRKRRAQQQPQQQQQQQQPADAMGAGGGGVDSGSGKAGRSGQAGEALLSALSSDSCAAELQRAPLADAPVACDTIAVVGVSPSTSSSTSSISRSPPPVEGLPQLPPPGQQEQQEEEQEAAAGAEEKPLQFLQQLGHGRDGMVFRCMYDGRPAVIKVYSWERHQVKAAAREEAAYRALAALQGSVVPKVMVTGRLSGDLRALRCLVMEPVEGRARPLSDCGYRRPFPEHVQAAAQQALSRAHAEGFQADRGGFLHGDVRLANILLVGGGGGGGEDEAEAVQQAQEGASVAHKAQAEEQVRCVLLDFGSSRLDGSAAEQAAELAKLRRLLGADGRGAVDDGGDYDDDYDYDD</sequence>
<feature type="region of interest" description="Disordered" evidence="1">
    <location>
        <begin position="28"/>
        <end position="65"/>
    </location>
</feature>
<proteinExistence type="predicted"/>
<feature type="compositionally biased region" description="Low complexity" evidence="1">
    <location>
        <begin position="208"/>
        <end position="218"/>
    </location>
</feature>
<organism evidence="3 4">
    <name type="scientific">Chlamydomonas schloesseri</name>
    <dbReference type="NCBI Taxonomy" id="2026947"/>
    <lineage>
        <taxon>Eukaryota</taxon>
        <taxon>Viridiplantae</taxon>
        <taxon>Chlorophyta</taxon>
        <taxon>core chlorophytes</taxon>
        <taxon>Chlorophyceae</taxon>
        <taxon>CS clade</taxon>
        <taxon>Chlamydomonadales</taxon>
        <taxon>Chlamydomonadaceae</taxon>
        <taxon>Chlamydomonas</taxon>
    </lineage>
</organism>
<dbReference type="PANTHER" id="PTHR37171">
    <property type="entry name" value="SERINE/THREONINE-PROTEIN KINASE YRZF-RELATED"/>
    <property type="match status" value="1"/>
</dbReference>
<evidence type="ECO:0000313" key="3">
    <source>
        <dbReference type="EMBL" id="KAG2452471.1"/>
    </source>
</evidence>
<comment type="caution">
    <text evidence="3">The sequence shown here is derived from an EMBL/GenBank/DDBJ whole genome shotgun (WGS) entry which is preliminary data.</text>
</comment>
<feature type="compositionally biased region" description="Acidic residues" evidence="1">
    <location>
        <begin position="588"/>
        <end position="600"/>
    </location>
</feature>
<dbReference type="InterPro" id="IPR011009">
    <property type="entry name" value="Kinase-like_dom_sf"/>
</dbReference>
<evidence type="ECO:0000256" key="1">
    <source>
        <dbReference type="SAM" id="MobiDB-lite"/>
    </source>
</evidence>
<feature type="domain" description="Protein kinase" evidence="2">
    <location>
        <begin position="378"/>
        <end position="600"/>
    </location>
</feature>
<keyword evidence="4" id="KW-1185">Reference proteome</keyword>
<dbReference type="PROSITE" id="PS50011">
    <property type="entry name" value="PROTEIN_KINASE_DOM"/>
    <property type="match status" value="1"/>
</dbReference>
<gene>
    <name evidence="3" type="ORF">HYH02_002711</name>
</gene>
<feature type="compositionally biased region" description="Low complexity" evidence="1">
    <location>
        <begin position="331"/>
        <end position="343"/>
    </location>
</feature>